<dbReference type="AlphaFoldDB" id="A0A5P1E111"/>
<dbReference type="PANTHER" id="PTHR23189">
    <property type="entry name" value="RNA RECOGNITION MOTIF-CONTAINING"/>
    <property type="match status" value="1"/>
</dbReference>
<dbReference type="Gene3D" id="3.30.70.330">
    <property type="match status" value="3"/>
</dbReference>
<dbReference type="CDD" id="cd12531">
    <property type="entry name" value="RRM3_MEI2_like"/>
    <property type="match status" value="1"/>
</dbReference>
<dbReference type="InterPro" id="IPR035979">
    <property type="entry name" value="RBD_domain_sf"/>
</dbReference>
<dbReference type="InterPro" id="IPR007201">
    <property type="entry name" value="Mei2-like_Rrm_C"/>
</dbReference>
<evidence type="ECO:0000256" key="1">
    <source>
        <dbReference type="ARBA" id="ARBA00022737"/>
    </source>
</evidence>
<dbReference type="InterPro" id="IPR034454">
    <property type="entry name" value="MEI2-like_RRM3"/>
</dbReference>
<gene>
    <name evidence="6" type="ORF">A4U43_C10F4220</name>
</gene>
<feature type="domain" description="RRM" evidence="5">
    <location>
        <begin position="138"/>
        <end position="211"/>
    </location>
</feature>
<feature type="non-terminal residue" evidence="6">
    <location>
        <position position="1"/>
    </location>
</feature>
<evidence type="ECO:0000256" key="3">
    <source>
        <dbReference type="PROSITE-ProRule" id="PRU00176"/>
    </source>
</evidence>
<dbReference type="InterPro" id="IPR034453">
    <property type="entry name" value="MEI2-like_RRM1"/>
</dbReference>
<dbReference type="Pfam" id="PF00076">
    <property type="entry name" value="RRM_1"/>
    <property type="match status" value="1"/>
</dbReference>
<dbReference type="Pfam" id="PF13893">
    <property type="entry name" value="RRM_5"/>
    <property type="match status" value="1"/>
</dbReference>
<evidence type="ECO:0000256" key="4">
    <source>
        <dbReference type="SAM" id="MobiDB-lite"/>
    </source>
</evidence>
<feature type="region of interest" description="Disordered" evidence="4">
    <location>
        <begin position="829"/>
        <end position="884"/>
    </location>
</feature>
<dbReference type="CDD" id="cd12524">
    <property type="entry name" value="RRM1_MEI2_like"/>
    <property type="match status" value="1"/>
</dbReference>
<keyword evidence="1" id="KW-0677">Repeat</keyword>
<dbReference type="SMART" id="SM00360">
    <property type="entry name" value="RRM"/>
    <property type="match status" value="3"/>
</dbReference>
<dbReference type="Gramene" id="ONK56109">
    <property type="protein sequence ID" value="ONK56109"/>
    <property type="gene ID" value="A4U43_C10F4220"/>
</dbReference>
<dbReference type="EMBL" id="CM007390">
    <property type="protein sequence ID" value="ONK56109.1"/>
    <property type="molecule type" value="Genomic_DNA"/>
</dbReference>
<evidence type="ECO:0000313" key="7">
    <source>
        <dbReference type="Proteomes" id="UP000243459"/>
    </source>
</evidence>
<feature type="compositionally biased region" description="Low complexity" evidence="4">
    <location>
        <begin position="864"/>
        <end position="884"/>
    </location>
</feature>
<keyword evidence="7" id="KW-1185">Reference proteome</keyword>
<feature type="domain" description="RRM" evidence="5">
    <location>
        <begin position="223"/>
        <end position="294"/>
    </location>
</feature>
<dbReference type="SUPFAM" id="SSF54928">
    <property type="entry name" value="RNA-binding domain, RBD"/>
    <property type="match status" value="2"/>
</dbReference>
<dbReference type="GO" id="GO:0003723">
    <property type="term" value="F:RNA binding"/>
    <property type="evidence" value="ECO:0007669"/>
    <property type="project" value="UniProtKB-UniRule"/>
</dbReference>
<protein>
    <recommendedName>
        <fullName evidence="5">RRM domain-containing protein</fullName>
    </recommendedName>
</protein>
<accession>A0A5P1E111</accession>
<dbReference type="Proteomes" id="UP000243459">
    <property type="component" value="Chromosome 10"/>
</dbReference>
<sequence>KQFGLWQTASMPDHRARLSSNDVFLGQSVNAFESNILEDEAFESLEEIEAQTIGDLLPDDDDLLSGAIHDLGYVSKSNITDFEDDLFYSVGGLELESDDNFSCKKGSEYSYRGAFTSGERGFHSLPASELQSGEQLTRTLLVKNINSSINDIELRTIFEQYGDVRTLYTLCIHRGFMMVSYYDIRAAQNAMRVLQTKSIKGQKLDIQFCISKDNPLEADTNEGVLMVTNLDPSVSNDDVLHIFGVYGEIKEICEIPRKQHCRSVEFYDIRKAAFSALNTREIAGKRIKVEPCGPRDTKFRSTRCLSVDLEDEDSSRRRRESYSQNLPSECFVSSGLMTLGENTSRVLHNGDVQGVHASFEMQNRLSSESKFHEIPSSSPHKLSSPARVALLRNFVNQSGNFELSHSLGHMNLGFQSMPTLPHGGVTSGVPLNSSSTVSAMAINGYSLGHMNLGFQSISTLPRDGVTSGVALNSPSTMSAMAVNVSSTLSQGVDNRNMHRVGSGGHSGHSFEHTKAAFNVSGNGKYPLHENDYTWSSSNSYHHQPGSMMWQNLSPFMNNSPAQSPTMHGFTRAPAHINPVLPHRHVGSAPTVDPLLWNQRHSLNEDATAFHPSALENMGFSSFSELHSLELASRHIFPHSHGTCVDPSIASAHIGVPSPQQKSHMFHGRNRVNQTPNLHDITHDRMRRRISDSGANQADSKKQYELDINRIIQGDDSRTTLMIKNIPNKYTSKMLLGTIDDQHKGTYDFIYLPIDFKNKCNVGYAFINMTDPQHIISFYQAFNGKKWEKFNSEKVAYLAYARIQGKAALINHFQNSSLMNEDKRCRPIIFRSDGPNAGDQEPFPVGVNVRSRRSKTNSENHQESASDSSGDESSNPSSSSASAKNSEICGCSHFFVIERVKEYCSDVCIESLLLYLQHLEDNDADFELEIEEALESDVDENVDYDEGKNGKQEGGGYVPVTRQKKRLKESAKDKKTLMGQAKMPLRPLVPYESTVQASGLPLHGWPFSSPMVFPHCTPYTSGAYINTGFTANQLRQLYCLIHEHVQFLVQIFSLSVLDPSKQQVASEMQKLMSEMISIRENALDQRKLPYPEFCFYPPNLHSSVKIVDEKSSTIFTSFGKQYSRDHMREREIIYNLKASEDQILQGTICKY</sequence>
<dbReference type="InterPro" id="IPR012677">
    <property type="entry name" value="Nucleotide-bd_a/b_plait_sf"/>
</dbReference>
<evidence type="ECO:0000313" key="6">
    <source>
        <dbReference type="EMBL" id="ONK56109.1"/>
    </source>
</evidence>
<name>A0A5P1E111_ASPOF</name>
<dbReference type="InterPro" id="IPR000504">
    <property type="entry name" value="RRM_dom"/>
</dbReference>
<dbReference type="Pfam" id="PF04059">
    <property type="entry name" value="RRM_2"/>
    <property type="match status" value="1"/>
</dbReference>
<proteinExistence type="predicted"/>
<organism evidence="6 7">
    <name type="scientific">Asparagus officinalis</name>
    <name type="common">Garden asparagus</name>
    <dbReference type="NCBI Taxonomy" id="4686"/>
    <lineage>
        <taxon>Eukaryota</taxon>
        <taxon>Viridiplantae</taxon>
        <taxon>Streptophyta</taxon>
        <taxon>Embryophyta</taxon>
        <taxon>Tracheophyta</taxon>
        <taxon>Spermatophyta</taxon>
        <taxon>Magnoliopsida</taxon>
        <taxon>Liliopsida</taxon>
        <taxon>Asparagales</taxon>
        <taxon>Asparagaceae</taxon>
        <taxon>Asparagoideae</taxon>
        <taxon>Asparagus</taxon>
    </lineage>
</organism>
<reference evidence="7" key="1">
    <citation type="journal article" date="2017" name="Nat. Commun.">
        <title>The asparagus genome sheds light on the origin and evolution of a young Y chromosome.</title>
        <authorList>
            <person name="Harkess A."/>
            <person name="Zhou J."/>
            <person name="Xu C."/>
            <person name="Bowers J.E."/>
            <person name="Van der Hulst R."/>
            <person name="Ayyampalayam S."/>
            <person name="Mercati F."/>
            <person name="Riccardi P."/>
            <person name="McKain M.R."/>
            <person name="Kakrana A."/>
            <person name="Tang H."/>
            <person name="Ray J."/>
            <person name="Groenendijk J."/>
            <person name="Arikit S."/>
            <person name="Mathioni S.M."/>
            <person name="Nakano M."/>
            <person name="Shan H."/>
            <person name="Telgmann-Rauber A."/>
            <person name="Kanno A."/>
            <person name="Yue Z."/>
            <person name="Chen H."/>
            <person name="Li W."/>
            <person name="Chen Y."/>
            <person name="Xu X."/>
            <person name="Zhang Y."/>
            <person name="Luo S."/>
            <person name="Chen H."/>
            <person name="Gao J."/>
            <person name="Mao Z."/>
            <person name="Pires J.C."/>
            <person name="Luo M."/>
            <person name="Kudrna D."/>
            <person name="Wing R.A."/>
            <person name="Meyers B.C."/>
            <person name="Yi K."/>
            <person name="Kong H."/>
            <person name="Lavrijsen P."/>
            <person name="Sunseri F."/>
            <person name="Falavigna A."/>
            <person name="Ye Y."/>
            <person name="Leebens-Mack J.H."/>
            <person name="Chen G."/>
        </authorList>
    </citation>
    <scope>NUCLEOTIDE SEQUENCE [LARGE SCALE GENOMIC DNA]</scope>
    <source>
        <strain evidence="7">cv. DH0086</strain>
    </source>
</reference>
<evidence type="ECO:0000256" key="2">
    <source>
        <dbReference type="ARBA" id="ARBA00022884"/>
    </source>
</evidence>
<dbReference type="PROSITE" id="PS50102">
    <property type="entry name" value="RRM"/>
    <property type="match status" value="2"/>
</dbReference>
<keyword evidence="2 3" id="KW-0694">RNA-binding</keyword>
<evidence type="ECO:0000259" key="5">
    <source>
        <dbReference type="PROSITE" id="PS50102"/>
    </source>
</evidence>